<dbReference type="InterPro" id="IPR028896">
    <property type="entry name" value="GcvT/YgfZ/DmdA"/>
</dbReference>
<dbReference type="InterPro" id="IPR016024">
    <property type="entry name" value="ARM-type_fold"/>
</dbReference>
<keyword evidence="8" id="KW-0406">Ion transport</keyword>
<dbReference type="SUPFAM" id="SSF48371">
    <property type="entry name" value="ARM repeat"/>
    <property type="match status" value="1"/>
</dbReference>
<dbReference type="SUPFAM" id="SSF101790">
    <property type="entry name" value="Aminomethyltransferase beta-barrel domain"/>
    <property type="match status" value="1"/>
</dbReference>
<evidence type="ECO:0000259" key="13">
    <source>
        <dbReference type="Pfam" id="PF11698"/>
    </source>
</evidence>
<keyword evidence="5" id="KW-0032">Aminotransferase</keyword>
<gene>
    <name evidence="14" type="ORF">OOU_Y34scaffold00194g17</name>
</gene>
<organism evidence="14">
    <name type="scientific">Pyricularia oryzae (strain Y34)</name>
    <name type="common">Rice blast fungus</name>
    <name type="synonym">Magnaporthe oryzae</name>
    <dbReference type="NCBI Taxonomy" id="1143189"/>
    <lineage>
        <taxon>Eukaryota</taxon>
        <taxon>Fungi</taxon>
        <taxon>Dikarya</taxon>
        <taxon>Ascomycota</taxon>
        <taxon>Pezizomycotina</taxon>
        <taxon>Sordariomycetes</taxon>
        <taxon>Sordariomycetidae</taxon>
        <taxon>Magnaporthales</taxon>
        <taxon>Pyriculariaceae</taxon>
        <taxon>Pyricularia</taxon>
    </lineage>
</organism>
<dbReference type="EMBL" id="JH793704">
    <property type="protein sequence ID" value="ELQ42705.1"/>
    <property type="molecule type" value="Genomic_DNA"/>
</dbReference>
<dbReference type="Pfam" id="PF01571">
    <property type="entry name" value="GCV_T"/>
    <property type="match status" value="1"/>
</dbReference>
<dbReference type="Gene3D" id="2.40.30.110">
    <property type="entry name" value="Aminomethyltransferase beta-barrel domains"/>
    <property type="match status" value="1"/>
</dbReference>
<comment type="similarity">
    <text evidence="2">Belongs to the V-ATPase H subunit family.</text>
</comment>
<evidence type="ECO:0000259" key="12">
    <source>
        <dbReference type="Pfam" id="PF08669"/>
    </source>
</evidence>
<dbReference type="FunFam" id="3.30.70.1400:FF:000001">
    <property type="entry name" value="Aminomethyltransferase"/>
    <property type="match status" value="1"/>
</dbReference>
<evidence type="ECO:0000256" key="8">
    <source>
        <dbReference type="ARBA" id="ARBA00023065"/>
    </source>
</evidence>
<dbReference type="Pfam" id="PF08669">
    <property type="entry name" value="GCV_T_C"/>
    <property type="match status" value="1"/>
</dbReference>
<dbReference type="Gene3D" id="3.30.70.1400">
    <property type="entry name" value="Aminomethyltransferase beta-barrel domains"/>
    <property type="match status" value="1"/>
</dbReference>
<comment type="similarity">
    <text evidence="1">Belongs to the GcvT family.</text>
</comment>
<dbReference type="Gene3D" id="1.25.10.10">
    <property type="entry name" value="Leucine-rich Repeat Variant"/>
    <property type="match status" value="1"/>
</dbReference>
<dbReference type="InterPro" id="IPR029043">
    <property type="entry name" value="GcvT/YgfZ_C"/>
</dbReference>
<evidence type="ECO:0000256" key="2">
    <source>
        <dbReference type="ARBA" id="ARBA00008613"/>
    </source>
</evidence>
<sequence length="919" mass="100127">MALDPPTYLASLQNNIRQRPIPWDGAVRTGVLTEEQLAKTRAVEKPNRDARKQTVEADLDGYRALFVGEPGRPSVLESSNKPIVQYLLVLLSDLLDCVPTLSKALFKDSDPYRQLLPLLAQSSGPEDPIPLLTSHVLVNLIAGSRDESDLTLQKALPVILSYLSTLTKSSDAGLQDIGVQEYSTVLFGSKSRSQFWAQRSETVAPLINILRAAAGSSNGDANGIRSGSMRGGPVEGSIGGGVGLQLLYHVLLVMWQLSFEAEDVGCDLDDYVSDSFLREYNIIQLYTQLLKLSPKEKTTRLIVSTLYNLLSANRSSLLPVASFARLPSLLSNITSRQLTDPDLQEDLQSLKDMMDEYTATKTTFDEYVAEVTNGHLRWSPPHRSQTFWAENARRILDENNAGVVRQLAEIMKKPWDNDKQVLAIACNDIGALVREVPEKRGQLERLGLKTRIMELMGEADENVGKHRAWPLDRDHADDRSNQIHDAGSRPARLCLRQPQRNLSRVSVTAKSQGRYSEVVKRPVLAATTNELRAIQTEAQRRHASGSSGEVLHKTALYDLHVAHGGKMVPFAGYHMPVQYSSLSVSASHVFTREKASLFDVGHMVQRRFSGPGAAAFLERVTPSGVAALKPHHGSLTTLLHRGTGGIVDDTIVTRLDDELFYVVTNAGCRDKDNKYFADELAAWDGATVKHEVMDGWGLVALQGPLAKDILAEALAEPAEVDLPNLHFGMSRYGRIKLLGMEVSAPLLISRGGYTGEDGFEISIPEDETVAVTQALLTTGRPERLQLAGLGGQGQPSARGGHVSARRETAGFHGAEVILPQLVAKSKGGKGVERRRVGLVVEGAPAREGADIVSSDGATKLGKITSGCPSPTLGKNIAMGYIQDGQHKAGTEVAVLVRGKPRKAVVTKMPFIQTKYWKGA</sequence>
<dbReference type="SUPFAM" id="SSF103025">
    <property type="entry name" value="Folate-binding domain"/>
    <property type="match status" value="1"/>
</dbReference>
<dbReference type="GO" id="GO:0005739">
    <property type="term" value="C:mitochondrion"/>
    <property type="evidence" value="ECO:0007669"/>
    <property type="project" value="TreeGrafter"/>
</dbReference>
<dbReference type="Gene3D" id="3.30.1360.120">
    <property type="entry name" value="Probable tRNA modification gtpase trme, domain 1"/>
    <property type="match status" value="1"/>
</dbReference>
<protein>
    <recommendedName>
        <fullName evidence="3">aminomethyltransferase</fullName>
        <ecNumber evidence="3">2.1.2.10</ecNumber>
    </recommendedName>
    <alternativeName>
        <fullName evidence="9">Glycine cleavage system T protein</fullName>
    </alternativeName>
</protein>
<dbReference type="InterPro" id="IPR027266">
    <property type="entry name" value="TrmE/GcvT-like"/>
</dbReference>
<dbReference type="InterPro" id="IPR011989">
    <property type="entry name" value="ARM-like"/>
</dbReference>
<dbReference type="InterPro" id="IPR006222">
    <property type="entry name" value="GCVT_N"/>
</dbReference>
<keyword evidence="7" id="KW-0375">Hydrogen ion transport</keyword>
<dbReference type="GO" id="GO:0004047">
    <property type="term" value="F:aminomethyltransferase activity"/>
    <property type="evidence" value="ECO:0007669"/>
    <property type="project" value="UniProtKB-EC"/>
</dbReference>
<evidence type="ECO:0000259" key="11">
    <source>
        <dbReference type="Pfam" id="PF01571"/>
    </source>
</evidence>
<evidence type="ECO:0000256" key="9">
    <source>
        <dbReference type="ARBA" id="ARBA00031395"/>
    </source>
</evidence>
<feature type="domain" description="Aminomethyltransferase C-terminal" evidence="12">
    <location>
        <begin position="833"/>
        <end position="911"/>
    </location>
</feature>
<keyword evidence="6" id="KW-0808">Transferase</keyword>
<dbReference type="GO" id="GO:0000221">
    <property type="term" value="C:vacuolar proton-transporting V-type ATPase, V1 domain"/>
    <property type="evidence" value="ECO:0007669"/>
    <property type="project" value="InterPro"/>
</dbReference>
<evidence type="ECO:0000313" key="14">
    <source>
        <dbReference type="EMBL" id="ELQ42705.1"/>
    </source>
</evidence>
<evidence type="ECO:0000256" key="3">
    <source>
        <dbReference type="ARBA" id="ARBA00012616"/>
    </source>
</evidence>
<dbReference type="InterPro" id="IPR004908">
    <property type="entry name" value="ATPase_V1-cplx_hsu"/>
</dbReference>
<dbReference type="Proteomes" id="UP000011086">
    <property type="component" value="Unassembled WGS sequence"/>
</dbReference>
<proteinExistence type="inferred from homology"/>
<dbReference type="PANTHER" id="PTHR43757:SF2">
    <property type="entry name" value="AMINOMETHYLTRANSFERASE, MITOCHONDRIAL"/>
    <property type="match status" value="1"/>
</dbReference>
<evidence type="ECO:0000256" key="7">
    <source>
        <dbReference type="ARBA" id="ARBA00022781"/>
    </source>
</evidence>
<dbReference type="GO" id="GO:0008483">
    <property type="term" value="F:transaminase activity"/>
    <property type="evidence" value="ECO:0007669"/>
    <property type="project" value="UniProtKB-KW"/>
</dbReference>
<dbReference type="Pfam" id="PF11698">
    <property type="entry name" value="V-ATPase_H_C"/>
    <property type="match status" value="1"/>
</dbReference>
<evidence type="ECO:0000256" key="5">
    <source>
        <dbReference type="ARBA" id="ARBA00022576"/>
    </source>
</evidence>
<evidence type="ECO:0000256" key="6">
    <source>
        <dbReference type="ARBA" id="ARBA00022679"/>
    </source>
</evidence>
<dbReference type="PANTHER" id="PTHR43757">
    <property type="entry name" value="AMINOMETHYLTRANSFERASE"/>
    <property type="match status" value="1"/>
</dbReference>
<dbReference type="InterPro" id="IPR013977">
    <property type="entry name" value="GcvT_C"/>
</dbReference>
<reference evidence="14" key="1">
    <citation type="journal article" date="2012" name="PLoS Genet.">
        <title>Comparative analysis of the genomes of two field isolates of the rice blast fungus Magnaporthe oryzae.</title>
        <authorList>
            <person name="Xue M."/>
            <person name="Yang J."/>
            <person name="Li Z."/>
            <person name="Hu S."/>
            <person name="Yao N."/>
            <person name="Dean R.A."/>
            <person name="Zhao W."/>
            <person name="Shen M."/>
            <person name="Zhang H."/>
            <person name="Li C."/>
            <person name="Liu L."/>
            <person name="Cao L."/>
            <person name="Xu X."/>
            <person name="Xing Y."/>
            <person name="Hsiang T."/>
            <person name="Zhang Z."/>
            <person name="Xu J.R."/>
            <person name="Peng Y.L."/>
        </authorList>
    </citation>
    <scope>NUCLEOTIDE SEQUENCE</scope>
    <source>
        <strain evidence="14">Y34</strain>
    </source>
</reference>
<feature type="domain" description="ATPase V1 complex subunit H C-terminal" evidence="13">
    <location>
        <begin position="361"/>
        <end position="465"/>
    </location>
</feature>
<dbReference type="AlphaFoldDB" id="A0AA97P654"/>
<dbReference type="InterPro" id="IPR038497">
    <property type="entry name" value="ATPase_V1-cplx_hsu_C_sf"/>
</dbReference>
<dbReference type="EC" id="2.1.2.10" evidence="3"/>
<dbReference type="InterPro" id="IPR011987">
    <property type="entry name" value="ATPase_V1-cplx_hsu_C"/>
</dbReference>
<accession>A0AA97P654</accession>
<evidence type="ECO:0000256" key="1">
    <source>
        <dbReference type="ARBA" id="ARBA00008609"/>
    </source>
</evidence>
<dbReference type="FunFam" id="2.40.30.110:FF:000002">
    <property type="entry name" value="Aminomethyltransferase"/>
    <property type="match status" value="1"/>
</dbReference>
<dbReference type="Gene3D" id="1.25.40.150">
    <property type="entry name" value="V-type ATPase, subunit H, C-terminal domain"/>
    <property type="match status" value="1"/>
</dbReference>
<feature type="domain" description="GCVT N-terminal" evidence="11">
    <location>
        <begin position="556"/>
        <end position="793"/>
    </location>
</feature>
<evidence type="ECO:0000256" key="10">
    <source>
        <dbReference type="ARBA" id="ARBA00047665"/>
    </source>
</evidence>
<keyword evidence="4" id="KW-0813">Transport</keyword>
<dbReference type="GO" id="GO:0046961">
    <property type="term" value="F:proton-transporting ATPase activity, rotational mechanism"/>
    <property type="evidence" value="ECO:0007669"/>
    <property type="project" value="InterPro"/>
</dbReference>
<dbReference type="Pfam" id="PF03224">
    <property type="entry name" value="V-ATPase_H_N"/>
    <property type="match status" value="1"/>
</dbReference>
<evidence type="ECO:0000256" key="4">
    <source>
        <dbReference type="ARBA" id="ARBA00022448"/>
    </source>
</evidence>
<comment type="catalytic activity">
    <reaction evidence="10">
        <text>N(6)-[(R)-S(8)-aminomethyldihydrolipoyl]-L-lysyl-[protein] + (6S)-5,6,7,8-tetrahydrofolate = N(6)-[(R)-dihydrolipoyl]-L-lysyl-[protein] + (6R)-5,10-methylene-5,6,7,8-tetrahydrofolate + NH4(+)</text>
        <dbReference type="Rhea" id="RHEA:16945"/>
        <dbReference type="Rhea" id="RHEA-COMP:10475"/>
        <dbReference type="Rhea" id="RHEA-COMP:10492"/>
        <dbReference type="ChEBI" id="CHEBI:15636"/>
        <dbReference type="ChEBI" id="CHEBI:28938"/>
        <dbReference type="ChEBI" id="CHEBI:57453"/>
        <dbReference type="ChEBI" id="CHEBI:83100"/>
        <dbReference type="ChEBI" id="CHEBI:83143"/>
        <dbReference type="EC" id="2.1.2.10"/>
    </reaction>
</comment>
<name>A0AA97P654_PYRO3</name>